<reference evidence="1 2" key="1">
    <citation type="submission" date="2020-12" db="EMBL/GenBank/DDBJ databases">
        <authorList>
            <person name="Zheng R.K."/>
            <person name="Sun C.M."/>
        </authorList>
    </citation>
    <scope>NUCLEOTIDE SEQUENCE [LARGE SCALE GENOMIC DNA]</scope>
    <source>
        <strain evidence="1 2">ZRK001</strain>
    </source>
</reference>
<gene>
    <name evidence="1" type="ORF">JET14_13445</name>
</gene>
<sequence length="101" mass="11307">MIVTEIKNLGQVTGSPTEVYRFSVTIDLRMDTIAEAKIRGLMDHVDLPTKITLSFHIVGSRLRGKNHNEVEREAKKEAEKLLRVALYGRLGPPVGDQPRPS</sequence>
<dbReference type="KEGG" id="mlut:JET14_13445"/>
<evidence type="ECO:0000313" key="2">
    <source>
        <dbReference type="Proteomes" id="UP000596083"/>
    </source>
</evidence>
<protein>
    <submittedName>
        <fullName evidence="1">Uncharacterized protein</fullName>
    </submittedName>
</protein>
<accession>A0A7T7KK92</accession>
<evidence type="ECO:0000313" key="1">
    <source>
        <dbReference type="EMBL" id="QQM29328.1"/>
    </source>
</evidence>
<dbReference type="Proteomes" id="UP000596083">
    <property type="component" value="Chromosome"/>
</dbReference>
<dbReference type="AlphaFoldDB" id="A0A7T7KK92"/>
<name>A0A7T7KK92_9HYPH</name>
<proteinExistence type="predicted"/>
<dbReference type="RefSeq" id="WP_200334169.1">
    <property type="nucleotide sequence ID" value="NZ_CP066786.1"/>
</dbReference>
<dbReference type="EMBL" id="CP066786">
    <property type="protein sequence ID" value="QQM29328.1"/>
    <property type="molecule type" value="Genomic_DNA"/>
</dbReference>
<organism evidence="1 2">
    <name type="scientific">Martelella lutilitoris</name>
    <dbReference type="NCBI Taxonomy" id="2583532"/>
    <lineage>
        <taxon>Bacteria</taxon>
        <taxon>Pseudomonadati</taxon>
        <taxon>Pseudomonadota</taxon>
        <taxon>Alphaproteobacteria</taxon>
        <taxon>Hyphomicrobiales</taxon>
        <taxon>Aurantimonadaceae</taxon>
        <taxon>Martelella</taxon>
    </lineage>
</organism>